<evidence type="ECO:0000313" key="1">
    <source>
        <dbReference type="EMBL" id="SBT46007.1"/>
    </source>
</evidence>
<dbReference type="Proteomes" id="UP000078550">
    <property type="component" value="Unassembled WGS sequence"/>
</dbReference>
<organism evidence="1 2">
    <name type="scientific">Plasmodium ovale wallikeri</name>
    <dbReference type="NCBI Taxonomy" id="864142"/>
    <lineage>
        <taxon>Eukaryota</taxon>
        <taxon>Sar</taxon>
        <taxon>Alveolata</taxon>
        <taxon>Apicomplexa</taxon>
        <taxon>Aconoidasida</taxon>
        <taxon>Haemosporida</taxon>
        <taxon>Plasmodiidae</taxon>
        <taxon>Plasmodium</taxon>
        <taxon>Plasmodium (Plasmodium)</taxon>
    </lineage>
</organism>
<proteinExistence type="predicted"/>
<evidence type="ECO:0000313" key="2">
    <source>
        <dbReference type="Proteomes" id="UP000078550"/>
    </source>
</evidence>
<protein>
    <submittedName>
        <fullName evidence="1">Uncharacterized protein</fullName>
    </submittedName>
</protein>
<reference evidence="2" key="1">
    <citation type="submission" date="2016-05" db="EMBL/GenBank/DDBJ databases">
        <authorList>
            <person name="Naeem Raeece"/>
        </authorList>
    </citation>
    <scope>NUCLEOTIDE SEQUENCE [LARGE SCALE GENOMIC DNA]</scope>
</reference>
<sequence>MHVWKCVSTCGSASVHVEVLQYMWKCVSTCGRASVHVEERQYMWKCVSTYVCTPVYICLLRIVGGTSCLTEEAVMGTLQQWLCYAAFRK</sequence>
<gene>
    <name evidence="1" type="ORF">POVWA2_051150</name>
</gene>
<dbReference type="EMBL" id="FLRE01000181">
    <property type="protein sequence ID" value="SBT46007.1"/>
    <property type="molecule type" value="Genomic_DNA"/>
</dbReference>
<accession>A0A1A8ZQA2</accession>
<name>A0A1A8ZQA2_PLAOA</name>
<dbReference type="AlphaFoldDB" id="A0A1A8ZQA2"/>